<dbReference type="InterPro" id="IPR015865">
    <property type="entry name" value="Riboflavin_kinase_bac/euk"/>
</dbReference>
<keyword evidence="3" id="KW-0285">Flavoprotein</keyword>
<dbReference type="STRING" id="574566.I0Z1F9"/>
<comment type="caution">
    <text evidence="9">The sequence shown here is derived from an EMBL/GenBank/DDBJ whole genome shotgun (WGS) entry which is preliminary data.</text>
</comment>
<dbReference type="Gene3D" id="2.40.30.30">
    <property type="entry name" value="Riboflavin kinase-like"/>
    <property type="match status" value="1"/>
</dbReference>
<dbReference type="EMBL" id="AGSI01000005">
    <property type="protein sequence ID" value="EIE24478.1"/>
    <property type="molecule type" value="Genomic_DNA"/>
</dbReference>
<evidence type="ECO:0000256" key="5">
    <source>
        <dbReference type="ARBA" id="ARBA00022679"/>
    </source>
</evidence>
<dbReference type="SUPFAM" id="SSF53335">
    <property type="entry name" value="S-adenosyl-L-methionine-dependent methyltransferases"/>
    <property type="match status" value="1"/>
</dbReference>
<accession>I0Z1F9</accession>
<organism evidence="9 10">
    <name type="scientific">Coccomyxa subellipsoidea (strain C-169)</name>
    <name type="common">Green microalga</name>
    <dbReference type="NCBI Taxonomy" id="574566"/>
    <lineage>
        <taxon>Eukaryota</taxon>
        <taxon>Viridiplantae</taxon>
        <taxon>Chlorophyta</taxon>
        <taxon>core chlorophytes</taxon>
        <taxon>Trebouxiophyceae</taxon>
        <taxon>Trebouxiophyceae incertae sedis</taxon>
        <taxon>Coccomyxaceae</taxon>
        <taxon>Coccomyxa</taxon>
        <taxon>Coccomyxa subellipsoidea</taxon>
    </lineage>
</organism>
<dbReference type="PANTHER" id="PTHR22749">
    <property type="entry name" value="RIBOFLAVIN KINASE/FMN ADENYLYLTRANSFERASE"/>
    <property type="match status" value="1"/>
</dbReference>
<dbReference type="RefSeq" id="XP_005649022.1">
    <property type="nucleotide sequence ID" value="XM_005648965.1"/>
</dbReference>
<name>I0Z1F9_COCSC</name>
<evidence type="ECO:0000313" key="9">
    <source>
        <dbReference type="EMBL" id="EIE24478.1"/>
    </source>
</evidence>
<feature type="domain" description="Riboflavin kinase" evidence="8">
    <location>
        <begin position="224"/>
        <end position="364"/>
    </location>
</feature>
<dbReference type="PANTHER" id="PTHR22749:SF6">
    <property type="entry name" value="RIBOFLAVIN KINASE"/>
    <property type="match status" value="1"/>
</dbReference>
<dbReference type="GO" id="GO:0009231">
    <property type="term" value="P:riboflavin biosynthetic process"/>
    <property type="evidence" value="ECO:0007669"/>
    <property type="project" value="InterPro"/>
</dbReference>
<evidence type="ECO:0000256" key="4">
    <source>
        <dbReference type="ARBA" id="ARBA00022643"/>
    </source>
</evidence>
<evidence type="ECO:0000256" key="3">
    <source>
        <dbReference type="ARBA" id="ARBA00022630"/>
    </source>
</evidence>
<dbReference type="InterPro" id="IPR029063">
    <property type="entry name" value="SAM-dependent_MTases_sf"/>
</dbReference>
<dbReference type="AlphaFoldDB" id="I0Z1F9"/>
<dbReference type="OrthoDB" id="276388at2759"/>
<dbReference type="SUPFAM" id="SSF82114">
    <property type="entry name" value="Riboflavin kinase-like"/>
    <property type="match status" value="1"/>
</dbReference>
<dbReference type="KEGG" id="csl:COCSUDRAFT_46821"/>
<evidence type="ECO:0000259" key="8">
    <source>
        <dbReference type="SMART" id="SM00904"/>
    </source>
</evidence>
<dbReference type="Pfam" id="PF13489">
    <property type="entry name" value="Methyltransf_23"/>
    <property type="match status" value="1"/>
</dbReference>
<dbReference type="Gene3D" id="3.40.50.150">
    <property type="entry name" value="Vaccinia Virus protein VP39"/>
    <property type="match status" value="1"/>
</dbReference>
<dbReference type="UniPathway" id="UPA00276">
    <property type="reaction ID" value="UER00406"/>
</dbReference>
<keyword evidence="10" id="KW-1185">Reference proteome</keyword>
<dbReference type="SMART" id="SM00904">
    <property type="entry name" value="Flavokinase"/>
    <property type="match status" value="1"/>
</dbReference>
<dbReference type="GO" id="GO:0009398">
    <property type="term" value="P:FMN biosynthetic process"/>
    <property type="evidence" value="ECO:0007669"/>
    <property type="project" value="UniProtKB-UniPathway"/>
</dbReference>
<dbReference type="GO" id="GO:0008531">
    <property type="term" value="F:riboflavin kinase activity"/>
    <property type="evidence" value="ECO:0007669"/>
    <property type="project" value="UniProtKB-EC"/>
</dbReference>
<dbReference type="InterPro" id="IPR023465">
    <property type="entry name" value="Riboflavin_kinase_dom_sf"/>
</dbReference>
<dbReference type="Pfam" id="PF01687">
    <property type="entry name" value="Flavokinase"/>
    <property type="match status" value="1"/>
</dbReference>
<dbReference type="EC" id="2.7.1.26" evidence="2"/>
<keyword evidence="7" id="KW-0067">ATP-binding</keyword>
<keyword evidence="5" id="KW-0808">Transferase</keyword>
<evidence type="ECO:0000313" key="10">
    <source>
        <dbReference type="Proteomes" id="UP000007264"/>
    </source>
</evidence>
<evidence type="ECO:0000256" key="6">
    <source>
        <dbReference type="ARBA" id="ARBA00022741"/>
    </source>
</evidence>
<gene>
    <name evidence="9" type="ORF">COCSUDRAFT_46821</name>
</gene>
<protein>
    <recommendedName>
        <fullName evidence="2">riboflavin kinase</fullName>
        <ecNumber evidence="2">2.7.1.26</ecNumber>
    </recommendedName>
</protein>
<dbReference type="InterPro" id="IPR023468">
    <property type="entry name" value="Riboflavin_kinase"/>
</dbReference>
<dbReference type="SMR" id="I0Z1F9"/>
<keyword evidence="4" id="KW-0288">FMN</keyword>
<proteinExistence type="predicted"/>
<keyword evidence="6" id="KW-0547">Nucleotide-binding</keyword>
<dbReference type="GO" id="GO:0005524">
    <property type="term" value="F:ATP binding"/>
    <property type="evidence" value="ECO:0007669"/>
    <property type="project" value="UniProtKB-KW"/>
</dbReference>
<comment type="pathway">
    <text evidence="1">Cofactor biosynthesis; FMN biosynthesis; FMN from riboflavin (ATP route): step 1/1.</text>
</comment>
<sequence>MQQASIDKEEHNRRQAELFNKKTKDFSAPLPPEITERQQRIVDVVPDLGPGSRVMDVGSGTGCLIPHMHQTGIQDILAVDLAEDLLAKAREQYGTSSTLGNDHGFRTWVGDVESVPAYQGPFDVAFFNAVFGNVYDQREALLRTSLLLRPGGHIVISHPLGRAWHERLREGDAEIVPHALPDRPTLERLITDLPLRLRSFQDDPDLYLTLLQACASPVPPAYLIQGRPLELEGEVVAGFGRGSSRMGVPTANIAPGPLAAKLEGLPLGVYFGWAQLDAGPEQPEEDSAVHKMAMNIGRRPSIEDGTDITVEVHILHSFAASDFRGRQLRVVVGGFIRPEMRFGSLDELIARIKSDVGIAKAQLDLPEHQLCKAHEMFVR</sequence>
<reference evidence="9 10" key="1">
    <citation type="journal article" date="2012" name="Genome Biol.">
        <title>The genome of the polar eukaryotic microalga coccomyxa subellipsoidea reveals traits of cold adaptation.</title>
        <authorList>
            <person name="Blanc G."/>
            <person name="Agarkova I."/>
            <person name="Grimwood J."/>
            <person name="Kuo A."/>
            <person name="Brueggeman A."/>
            <person name="Dunigan D."/>
            <person name="Gurnon J."/>
            <person name="Ladunga I."/>
            <person name="Lindquist E."/>
            <person name="Lucas S."/>
            <person name="Pangilinan J."/>
            <person name="Proschold T."/>
            <person name="Salamov A."/>
            <person name="Schmutz J."/>
            <person name="Weeks D."/>
            <person name="Yamada T."/>
            <person name="Claverie J.M."/>
            <person name="Grigoriev I."/>
            <person name="Van Etten J."/>
            <person name="Lomsadze A."/>
            <person name="Borodovsky M."/>
        </authorList>
    </citation>
    <scope>NUCLEOTIDE SEQUENCE [LARGE SCALE GENOMIC DNA]</scope>
    <source>
        <strain evidence="9 10">C-169</strain>
    </source>
</reference>
<dbReference type="Proteomes" id="UP000007264">
    <property type="component" value="Unassembled WGS sequence"/>
</dbReference>
<dbReference type="CDD" id="cd02440">
    <property type="entry name" value="AdoMet_MTases"/>
    <property type="match status" value="1"/>
</dbReference>
<evidence type="ECO:0000256" key="2">
    <source>
        <dbReference type="ARBA" id="ARBA00012105"/>
    </source>
</evidence>
<evidence type="ECO:0000256" key="7">
    <source>
        <dbReference type="ARBA" id="ARBA00022840"/>
    </source>
</evidence>
<dbReference type="eggNOG" id="KOG3110">
    <property type="taxonomic scope" value="Eukaryota"/>
</dbReference>
<evidence type="ECO:0000256" key="1">
    <source>
        <dbReference type="ARBA" id="ARBA00005201"/>
    </source>
</evidence>
<dbReference type="GeneID" id="17042480"/>